<dbReference type="GO" id="GO:0005829">
    <property type="term" value="C:cytosol"/>
    <property type="evidence" value="ECO:0007669"/>
    <property type="project" value="TreeGrafter"/>
</dbReference>
<evidence type="ECO:0000256" key="6">
    <source>
        <dbReference type="PROSITE-ProRule" id="PRU00169"/>
    </source>
</evidence>
<evidence type="ECO:0000313" key="10">
    <source>
        <dbReference type="EMBL" id="KGM32443.1"/>
    </source>
</evidence>
<dbReference type="SUPFAM" id="SSF52172">
    <property type="entry name" value="CheY-like"/>
    <property type="match status" value="1"/>
</dbReference>
<evidence type="ECO:0000256" key="3">
    <source>
        <dbReference type="ARBA" id="ARBA00023015"/>
    </source>
</evidence>
<dbReference type="PANTHER" id="PTHR48111">
    <property type="entry name" value="REGULATOR OF RPOS"/>
    <property type="match status" value="1"/>
</dbReference>
<keyword evidence="2" id="KW-0902">Two-component regulatory system</keyword>
<evidence type="ECO:0000259" key="9">
    <source>
        <dbReference type="PROSITE" id="PS51755"/>
    </source>
</evidence>
<dbReference type="AlphaFoldDB" id="A0A0A0D3R4"/>
<feature type="domain" description="Response regulatory" evidence="8">
    <location>
        <begin position="2"/>
        <end position="116"/>
    </location>
</feature>
<dbReference type="OrthoDB" id="9802426at2"/>
<dbReference type="Gene3D" id="3.40.50.2300">
    <property type="match status" value="1"/>
</dbReference>
<accession>A0A0A0D3R4</accession>
<dbReference type="GO" id="GO:0000156">
    <property type="term" value="F:phosphorelay response regulator activity"/>
    <property type="evidence" value="ECO:0007669"/>
    <property type="project" value="TreeGrafter"/>
</dbReference>
<evidence type="ECO:0000256" key="4">
    <source>
        <dbReference type="ARBA" id="ARBA00023125"/>
    </source>
</evidence>
<evidence type="ECO:0000256" key="5">
    <source>
        <dbReference type="ARBA" id="ARBA00023163"/>
    </source>
</evidence>
<dbReference type="InterPro" id="IPR001867">
    <property type="entry name" value="OmpR/PhoB-type_DNA-bd"/>
</dbReference>
<dbReference type="PROSITE" id="PS50110">
    <property type="entry name" value="RESPONSE_REGULATORY"/>
    <property type="match status" value="1"/>
</dbReference>
<dbReference type="Gene3D" id="6.10.250.690">
    <property type="match status" value="1"/>
</dbReference>
<organism evidence="10 11">
    <name type="scientific">Inquilinus limosus MP06</name>
    <dbReference type="NCBI Taxonomy" id="1398085"/>
    <lineage>
        <taxon>Bacteria</taxon>
        <taxon>Pseudomonadati</taxon>
        <taxon>Pseudomonadota</taxon>
        <taxon>Alphaproteobacteria</taxon>
        <taxon>Rhodospirillales</taxon>
        <taxon>Rhodospirillaceae</taxon>
        <taxon>Inquilinus</taxon>
    </lineage>
</organism>
<dbReference type="CDD" id="cd00383">
    <property type="entry name" value="trans_reg_C"/>
    <property type="match status" value="1"/>
</dbReference>
<name>A0A0A0D3R4_9PROT</name>
<dbReference type="SMART" id="SM00448">
    <property type="entry name" value="REC"/>
    <property type="match status" value="1"/>
</dbReference>
<dbReference type="Gene3D" id="1.10.10.10">
    <property type="entry name" value="Winged helix-like DNA-binding domain superfamily/Winged helix DNA-binding domain"/>
    <property type="match status" value="1"/>
</dbReference>
<dbReference type="GO" id="GO:0032993">
    <property type="term" value="C:protein-DNA complex"/>
    <property type="evidence" value="ECO:0007669"/>
    <property type="project" value="TreeGrafter"/>
</dbReference>
<dbReference type="SMART" id="SM00862">
    <property type="entry name" value="Trans_reg_C"/>
    <property type="match status" value="1"/>
</dbReference>
<protein>
    <submittedName>
        <fullName evidence="10">Chemotaxis protein CheY</fullName>
    </submittedName>
</protein>
<dbReference type="InterPro" id="IPR039420">
    <property type="entry name" value="WalR-like"/>
</dbReference>
<feature type="DNA-binding region" description="OmpR/PhoB-type" evidence="7">
    <location>
        <begin position="124"/>
        <end position="220"/>
    </location>
</feature>
<evidence type="ECO:0000259" key="8">
    <source>
        <dbReference type="PROSITE" id="PS50110"/>
    </source>
</evidence>
<dbReference type="InterPro" id="IPR001789">
    <property type="entry name" value="Sig_transdc_resp-reg_receiver"/>
</dbReference>
<feature type="modified residue" description="4-aspartylphosphate" evidence="6">
    <location>
        <position position="51"/>
    </location>
</feature>
<feature type="domain" description="OmpR/PhoB-type" evidence="9">
    <location>
        <begin position="124"/>
        <end position="220"/>
    </location>
</feature>
<dbReference type="GO" id="GO:0000976">
    <property type="term" value="F:transcription cis-regulatory region binding"/>
    <property type="evidence" value="ECO:0007669"/>
    <property type="project" value="TreeGrafter"/>
</dbReference>
<reference evidence="10 11" key="1">
    <citation type="submission" date="2014-01" db="EMBL/GenBank/DDBJ databases">
        <title>Genome sequence determination for a cystic fibrosis isolate, Inquilinus limosus.</title>
        <authorList>
            <person name="Pino M."/>
            <person name="Di Conza J."/>
            <person name="Gutkind G."/>
        </authorList>
    </citation>
    <scope>NUCLEOTIDE SEQUENCE [LARGE SCALE GENOMIC DNA]</scope>
    <source>
        <strain evidence="10 11">MP06</strain>
    </source>
</reference>
<dbReference type="InterPro" id="IPR036388">
    <property type="entry name" value="WH-like_DNA-bd_sf"/>
</dbReference>
<dbReference type="Proteomes" id="UP000029995">
    <property type="component" value="Unassembled WGS sequence"/>
</dbReference>
<dbReference type="GO" id="GO:0006355">
    <property type="term" value="P:regulation of DNA-templated transcription"/>
    <property type="evidence" value="ECO:0007669"/>
    <property type="project" value="InterPro"/>
</dbReference>
<sequence length="225" mass="24714">MRILLVEDNPDLGEAVENRLRKSGHSVEWVRDGLAAVESAGHDAFDAVLLDIMLPGQDGFAVLRDLRRRGMDAPVLVVTARSEIDDKVGLLDLGADDYLVKPFDLRELEARLRALLRRPAGQTSSTVAHGNVTLDLAGQAVTVAGQHVEFGRREFRLLEILLARAGQVAAKDRLMTQLFGDEADVSVNALELLVSRVRRKLEGADIDIVTLRGTGYRVQSRGTRE</sequence>
<comment type="caution">
    <text evidence="10">The sequence shown here is derived from an EMBL/GenBank/DDBJ whole genome shotgun (WGS) entry which is preliminary data.</text>
</comment>
<dbReference type="Pfam" id="PF00072">
    <property type="entry name" value="Response_reg"/>
    <property type="match status" value="1"/>
</dbReference>
<keyword evidence="5" id="KW-0804">Transcription</keyword>
<proteinExistence type="predicted"/>
<evidence type="ECO:0000256" key="2">
    <source>
        <dbReference type="ARBA" id="ARBA00023012"/>
    </source>
</evidence>
<evidence type="ECO:0000256" key="1">
    <source>
        <dbReference type="ARBA" id="ARBA00022553"/>
    </source>
</evidence>
<dbReference type="FunFam" id="3.40.50.2300:FF:000002">
    <property type="entry name" value="DNA-binding response regulator PhoP"/>
    <property type="match status" value="1"/>
</dbReference>
<dbReference type="InterPro" id="IPR011006">
    <property type="entry name" value="CheY-like_superfamily"/>
</dbReference>
<dbReference type="PROSITE" id="PS51755">
    <property type="entry name" value="OMPR_PHOB"/>
    <property type="match status" value="1"/>
</dbReference>
<dbReference type="Pfam" id="PF00486">
    <property type="entry name" value="Trans_reg_C"/>
    <property type="match status" value="1"/>
</dbReference>
<dbReference type="PANTHER" id="PTHR48111:SF67">
    <property type="entry name" value="TRANSCRIPTIONAL REGULATORY PROTEIN TCTD"/>
    <property type="match status" value="1"/>
</dbReference>
<evidence type="ECO:0000313" key="11">
    <source>
        <dbReference type="Proteomes" id="UP000029995"/>
    </source>
</evidence>
<keyword evidence="4 7" id="KW-0238">DNA-binding</keyword>
<keyword evidence="1 6" id="KW-0597">Phosphoprotein</keyword>
<dbReference type="EMBL" id="JANX01000316">
    <property type="protein sequence ID" value="KGM32443.1"/>
    <property type="molecule type" value="Genomic_DNA"/>
</dbReference>
<evidence type="ECO:0000256" key="7">
    <source>
        <dbReference type="PROSITE-ProRule" id="PRU01091"/>
    </source>
</evidence>
<keyword evidence="3" id="KW-0805">Transcription regulation</keyword>
<gene>
    <name evidence="10" type="ORF">P409_21325</name>
</gene>
<dbReference type="RefSeq" id="WP_034843407.1">
    <property type="nucleotide sequence ID" value="NZ_JANX01000316.1"/>
</dbReference>